<dbReference type="Proteomes" id="UP000198948">
    <property type="component" value="Unassembled WGS sequence"/>
</dbReference>
<dbReference type="EMBL" id="FOHA01000001">
    <property type="protein sequence ID" value="SER49851.1"/>
    <property type="molecule type" value="Genomic_DNA"/>
</dbReference>
<keyword evidence="1 4" id="KW-0808">Transferase</keyword>
<keyword evidence="5" id="KW-1185">Reference proteome</keyword>
<dbReference type="PROSITE" id="PS51186">
    <property type="entry name" value="GNAT"/>
    <property type="match status" value="1"/>
</dbReference>
<proteinExistence type="predicted"/>
<keyword evidence="2" id="KW-0012">Acyltransferase</keyword>
<dbReference type="InterPro" id="IPR000182">
    <property type="entry name" value="GNAT_dom"/>
</dbReference>
<dbReference type="OrthoDB" id="9775804at2"/>
<organism evidence="4 5">
    <name type="scientific">Isobaculum melis</name>
    <dbReference type="NCBI Taxonomy" id="142588"/>
    <lineage>
        <taxon>Bacteria</taxon>
        <taxon>Bacillati</taxon>
        <taxon>Bacillota</taxon>
        <taxon>Bacilli</taxon>
        <taxon>Lactobacillales</taxon>
        <taxon>Carnobacteriaceae</taxon>
        <taxon>Isobaculum</taxon>
    </lineage>
</organism>
<dbReference type="GO" id="GO:0005737">
    <property type="term" value="C:cytoplasm"/>
    <property type="evidence" value="ECO:0007669"/>
    <property type="project" value="TreeGrafter"/>
</dbReference>
<dbReference type="SUPFAM" id="SSF55729">
    <property type="entry name" value="Acyl-CoA N-acyltransferases (Nat)"/>
    <property type="match status" value="1"/>
</dbReference>
<dbReference type="Pfam" id="PF00583">
    <property type="entry name" value="Acetyltransf_1"/>
    <property type="match status" value="1"/>
</dbReference>
<dbReference type="GO" id="GO:0008080">
    <property type="term" value="F:N-acetyltransferase activity"/>
    <property type="evidence" value="ECO:0007669"/>
    <property type="project" value="InterPro"/>
</dbReference>
<dbReference type="CDD" id="cd04301">
    <property type="entry name" value="NAT_SF"/>
    <property type="match status" value="1"/>
</dbReference>
<dbReference type="Gene3D" id="3.40.630.30">
    <property type="match status" value="1"/>
</dbReference>
<dbReference type="InterPro" id="IPR045039">
    <property type="entry name" value="NSI-like"/>
</dbReference>
<reference evidence="4 5" key="1">
    <citation type="submission" date="2016-10" db="EMBL/GenBank/DDBJ databases">
        <authorList>
            <person name="de Groot N.N."/>
        </authorList>
    </citation>
    <scope>NUCLEOTIDE SEQUENCE [LARGE SCALE GENOMIC DNA]</scope>
    <source>
        <strain evidence="4 5">DSM 13760</strain>
    </source>
</reference>
<evidence type="ECO:0000313" key="4">
    <source>
        <dbReference type="EMBL" id="SER49851.1"/>
    </source>
</evidence>
<protein>
    <submittedName>
        <fullName evidence="4">Acetyltransferase (GNAT) domain-containing protein</fullName>
    </submittedName>
</protein>
<dbReference type="PANTHER" id="PTHR43626">
    <property type="entry name" value="ACYL-COA N-ACYLTRANSFERASE"/>
    <property type="match status" value="1"/>
</dbReference>
<evidence type="ECO:0000256" key="1">
    <source>
        <dbReference type="ARBA" id="ARBA00022679"/>
    </source>
</evidence>
<dbReference type="InterPro" id="IPR016181">
    <property type="entry name" value="Acyl_CoA_acyltransferase"/>
</dbReference>
<dbReference type="AlphaFoldDB" id="A0A1H9PNL7"/>
<gene>
    <name evidence="4" type="ORF">SAMN04488559_10141</name>
</gene>
<evidence type="ECO:0000259" key="3">
    <source>
        <dbReference type="PROSITE" id="PS51186"/>
    </source>
</evidence>
<dbReference type="STRING" id="142588.SAMN04488559_10141"/>
<dbReference type="RefSeq" id="WP_092649204.1">
    <property type="nucleotide sequence ID" value="NZ_FOHA01000001.1"/>
</dbReference>
<dbReference type="PANTHER" id="PTHR43626:SF4">
    <property type="entry name" value="GCN5-RELATED N-ACETYLTRANSFERASE 2, CHLOROPLASTIC"/>
    <property type="match status" value="1"/>
</dbReference>
<evidence type="ECO:0000313" key="5">
    <source>
        <dbReference type="Proteomes" id="UP000198948"/>
    </source>
</evidence>
<sequence length="134" mass="15410">MKFQKEMTGIKAEQLVGFFVDWPNPPNQETHLALLQKSDYRVLAIDEATNQVVGFITAISDQVLCAYIPLLEVLPAYQKLGVGKELMTQLLTQLQDYYMIDLLCDADLQEYYETFNMYRANGMLIRNYGKQSGR</sequence>
<evidence type="ECO:0000256" key="2">
    <source>
        <dbReference type="ARBA" id="ARBA00023315"/>
    </source>
</evidence>
<feature type="domain" description="N-acetyltransferase" evidence="3">
    <location>
        <begin position="2"/>
        <end position="134"/>
    </location>
</feature>
<accession>A0A1H9PNL7</accession>
<name>A0A1H9PNL7_9LACT</name>